<dbReference type="Pfam" id="PF12158">
    <property type="entry name" value="DUF3592"/>
    <property type="match status" value="1"/>
</dbReference>
<dbReference type="STRING" id="449.LHA_0291"/>
<reference evidence="4" key="1">
    <citation type="submission" date="2014-09" db="EMBL/GenBank/DDBJ databases">
        <authorList>
            <person name="Gomez-Valero L."/>
        </authorList>
    </citation>
    <scope>NUCLEOTIDE SEQUENCE [LARGE SCALE GENOMIC DNA]</scope>
    <source>
        <strain evidence="4">ATCC35250</strain>
    </source>
</reference>
<dbReference type="RefSeq" id="WP_045104941.1">
    <property type="nucleotide sequence ID" value="NZ_LN681225.1"/>
</dbReference>
<dbReference type="HOGENOM" id="CLU_143435_0_0_6"/>
<gene>
    <name evidence="3" type="ORF">LHA_0291</name>
</gene>
<keyword evidence="1" id="KW-0812">Transmembrane</keyword>
<feature type="transmembrane region" description="Helical" evidence="1">
    <location>
        <begin position="131"/>
        <end position="151"/>
    </location>
</feature>
<dbReference type="OrthoDB" id="5652006at2"/>
<dbReference type="KEGG" id="lha:LHA_0291"/>
<evidence type="ECO:0000259" key="2">
    <source>
        <dbReference type="Pfam" id="PF12158"/>
    </source>
</evidence>
<proteinExistence type="predicted"/>
<evidence type="ECO:0000313" key="3">
    <source>
        <dbReference type="EMBL" id="CEK09402.1"/>
    </source>
</evidence>
<keyword evidence="1" id="KW-0472">Membrane</keyword>
<name>A0A0A8UQM3_LEGHA</name>
<keyword evidence="1" id="KW-1133">Transmembrane helix</keyword>
<protein>
    <recommendedName>
        <fullName evidence="2">DUF3592 domain-containing protein</fullName>
    </recommendedName>
</protein>
<accession>A0A0A8UQM3</accession>
<dbReference type="Proteomes" id="UP000032803">
    <property type="component" value="Chromosome I"/>
</dbReference>
<organism evidence="3 4">
    <name type="scientific">Legionella hackeliae</name>
    <dbReference type="NCBI Taxonomy" id="449"/>
    <lineage>
        <taxon>Bacteria</taxon>
        <taxon>Pseudomonadati</taxon>
        <taxon>Pseudomonadota</taxon>
        <taxon>Gammaproteobacteria</taxon>
        <taxon>Legionellales</taxon>
        <taxon>Legionellaceae</taxon>
        <taxon>Legionella</taxon>
    </lineage>
</organism>
<evidence type="ECO:0000313" key="4">
    <source>
        <dbReference type="Proteomes" id="UP000032803"/>
    </source>
</evidence>
<evidence type="ECO:0000256" key="1">
    <source>
        <dbReference type="SAM" id="Phobius"/>
    </source>
</evidence>
<feature type="transmembrane region" description="Helical" evidence="1">
    <location>
        <begin position="6"/>
        <end position="27"/>
    </location>
</feature>
<keyword evidence="4" id="KW-1185">Reference proteome</keyword>
<feature type="domain" description="DUF3592" evidence="2">
    <location>
        <begin position="58"/>
        <end position="124"/>
    </location>
</feature>
<dbReference type="InterPro" id="IPR021994">
    <property type="entry name" value="DUF3592"/>
</dbReference>
<dbReference type="EMBL" id="LN681225">
    <property type="protein sequence ID" value="CEK09402.1"/>
    <property type="molecule type" value="Genomic_DNA"/>
</dbReference>
<dbReference type="AlphaFoldDB" id="A0A0A8UQM3"/>
<dbReference type="PATRIC" id="fig|449.7.peg.993"/>
<sequence length="154" mass="18783">MTHWITWRWLLDLLWLAFLLALLLHFWQDRKNFLKIQSWFLTKGRITQFLWTQEGYRLWPKIEYSYRVLDQDFQGERLFPETMHINLNSKYAREVAYRAALAYEKDVDIDIYYNPYNPQEAVLDITMPRKLTLIIILLTALILFHLVIVAYRLL</sequence>